<evidence type="ECO:0000313" key="2">
    <source>
        <dbReference type="Proteomes" id="UP000076727"/>
    </source>
</evidence>
<accession>A0A165MQV5</accession>
<protein>
    <submittedName>
        <fullName evidence="1">Uncharacterized protein</fullName>
    </submittedName>
</protein>
<dbReference type="Proteomes" id="UP000076727">
    <property type="component" value="Unassembled WGS sequence"/>
</dbReference>
<keyword evidence="2" id="KW-1185">Reference proteome</keyword>
<name>A0A165MQV5_9APHY</name>
<evidence type="ECO:0000313" key="1">
    <source>
        <dbReference type="EMBL" id="KZT66003.1"/>
    </source>
</evidence>
<proteinExistence type="predicted"/>
<sequence length="202" mass="23159">MTRTPLHDVQIAPARRCMQRRLSDARRRVIRKRKRLHVARPKSRREHGLHALQFSGRGSRMECLQLSGRWRTLGRDRSSCHRQGLRFGVRLRGLFLLLFMSLRTWVNKFLLVRVIVHRRFAGNGRSSGARVSVITHKYRRMEGKTEIICWTRSATGAALAPKMESVVLTISPGSPLDYAARCLAVTNWILSHSGNPQMKSPV</sequence>
<reference evidence="1 2" key="1">
    <citation type="journal article" date="2016" name="Mol. Biol. Evol.">
        <title>Comparative Genomics of Early-Diverging Mushroom-Forming Fungi Provides Insights into the Origins of Lignocellulose Decay Capabilities.</title>
        <authorList>
            <person name="Nagy L.G."/>
            <person name="Riley R."/>
            <person name="Tritt A."/>
            <person name="Adam C."/>
            <person name="Daum C."/>
            <person name="Floudas D."/>
            <person name="Sun H."/>
            <person name="Yadav J.S."/>
            <person name="Pangilinan J."/>
            <person name="Larsson K.H."/>
            <person name="Matsuura K."/>
            <person name="Barry K."/>
            <person name="Labutti K."/>
            <person name="Kuo R."/>
            <person name="Ohm R.A."/>
            <person name="Bhattacharya S.S."/>
            <person name="Shirouzu T."/>
            <person name="Yoshinaga Y."/>
            <person name="Martin F.M."/>
            <person name="Grigoriev I.V."/>
            <person name="Hibbett D.S."/>
        </authorList>
    </citation>
    <scope>NUCLEOTIDE SEQUENCE [LARGE SCALE GENOMIC DNA]</scope>
    <source>
        <strain evidence="1 2">L-15889</strain>
    </source>
</reference>
<dbReference type="AlphaFoldDB" id="A0A165MQV5"/>
<dbReference type="EMBL" id="KV429096">
    <property type="protein sequence ID" value="KZT66003.1"/>
    <property type="molecule type" value="Genomic_DNA"/>
</dbReference>
<gene>
    <name evidence="1" type="ORF">DAEQUDRAFT_487364</name>
</gene>
<organism evidence="1 2">
    <name type="scientific">Daedalea quercina L-15889</name>
    <dbReference type="NCBI Taxonomy" id="1314783"/>
    <lineage>
        <taxon>Eukaryota</taxon>
        <taxon>Fungi</taxon>
        <taxon>Dikarya</taxon>
        <taxon>Basidiomycota</taxon>
        <taxon>Agaricomycotina</taxon>
        <taxon>Agaricomycetes</taxon>
        <taxon>Polyporales</taxon>
        <taxon>Fomitopsis</taxon>
    </lineage>
</organism>